<gene>
    <name evidence="9" type="ordered locus">Sinac_2420</name>
</gene>
<dbReference type="Gene3D" id="1.10.1780.10">
    <property type="entry name" value="Clp, N-terminal domain"/>
    <property type="match status" value="1"/>
</dbReference>
<dbReference type="PANTHER" id="PTHR11638">
    <property type="entry name" value="ATP-DEPENDENT CLP PROTEASE"/>
    <property type="match status" value="1"/>
</dbReference>
<accession>L0DDI1</accession>
<dbReference type="OrthoDB" id="9803641at2"/>
<dbReference type="PROSITE" id="PS00870">
    <property type="entry name" value="CLPAB_1"/>
    <property type="match status" value="1"/>
</dbReference>
<dbReference type="InterPro" id="IPR004176">
    <property type="entry name" value="Clp_R_N"/>
</dbReference>
<keyword evidence="3" id="KW-0067">ATP-binding</keyword>
<dbReference type="NCBIfam" id="TIGR03345">
    <property type="entry name" value="VI_ClpV1"/>
    <property type="match status" value="1"/>
</dbReference>
<dbReference type="PROSITE" id="PS51903">
    <property type="entry name" value="CLP_R"/>
    <property type="match status" value="1"/>
</dbReference>
<dbReference type="RefSeq" id="WP_015245883.1">
    <property type="nucleotide sequence ID" value="NC_019892.1"/>
</dbReference>
<dbReference type="AlphaFoldDB" id="L0DDI1"/>
<protein>
    <submittedName>
        <fullName evidence="9">Type VI secretion ATPase, ClpV1 family</fullName>
    </submittedName>
</protein>
<feature type="compositionally biased region" description="Polar residues" evidence="7">
    <location>
        <begin position="170"/>
        <end position="182"/>
    </location>
</feature>
<dbReference type="SMART" id="SM01086">
    <property type="entry name" value="ClpB_D2-small"/>
    <property type="match status" value="1"/>
</dbReference>
<dbReference type="GO" id="GO:0005524">
    <property type="term" value="F:ATP binding"/>
    <property type="evidence" value="ECO:0007669"/>
    <property type="project" value="UniProtKB-KW"/>
</dbReference>
<dbReference type="FunFam" id="3.40.50.300:FF:000025">
    <property type="entry name" value="ATP-dependent Clp protease subunit"/>
    <property type="match status" value="1"/>
</dbReference>
<dbReference type="InterPro" id="IPR027417">
    <property type="entry name" value="P-loop_NTPase"/>
</dbReference>
<organism evidence="9 10">
    <name type="scientific">Singulisphaera acidiphila (strain ATCC BAA-1392 / DSM 18658 / VKM B-2454 / MOB10)</name>
    <dbReference type="NCBI Taxonomy" id="886293"/>
    <lineage>
        <taxon>Bacteria</taxon>
        <taxon>Pseudomonadati</taxon>
        <taxon>Planctomycetota</taxon>
        <taxon>Planctomycetia</taxon>
        <taxon>Isosphaerales</taxon>
        <taxon>Isosphaeraceae</taxon>
        <taxon>Singulisphaera</taxon>
    </lineage>
</organism>
<dbReference type="Proteomes" id="UP000010798">
    <property type="component" value="Chromosome"/>
</dbReference>
<keyword evidence="2" id="KW-0547">Nucleotide-binding</keyword>
<dbReference type="GO" id="GO:0016887">
    <property type="term" value="F:ATP hydrolysis activity"/>
    <property type="evidence" value="ECO:0007669"/>
    <property type="project" value="InterPro"/>
</dbReference>
<dbReference type="Pfam" id="PF07724">
    <property type="entry name" value="AAA_2"/>
    <property type="match status" value="1"/>
</dbReference>
<dbReference type="InterPro" id="IPR003959">
    <property type="entry name" value="ATPase_AAA_core"/>
</dbReference>
<dbReference type="STRING" id="886293.Sinac_2420"/>
<keyword evidence="6" id="KW-0175">Coiled coil</keyword>
<evidence type="ECO:0000256" key="4">
    <source>
        <dbReference type="ARBA" id="ARBA00023186"/>
    </source>
</evidence>
<feature type="region of interest" description="Disordered" evidence="7">
    <location>
        <begin position="155"/>
        <end position="182"/>
    </location>
</feature>
<dbReference type="EMBL" id="CP003364">
    <property type="protein sequence ID" value="AGA26731.1"/>
    <property type="molecule type" value="Genomic_DNA"/>
</dbReference>
<dbReference type="SUPFAM" id="SSF81923">
    <property type="entry name" value="Double Clp-N motif"/>
    <property type="match status" value="1"/>
</dbReference>
<evidence type="ECO:0000256" key="7">
    <source>
        <dbReference type="SAM" id="MobiDB-lite"/>
    </source>
</evidence>
<dbReference type="eggNOG" id="COG0542">
    <property type="taxonomic scope" value="Bacteria"/>
</dbReference>
<dbReference type="HOGENOM" id="CLU_005070_1_2_0"/>
<feature type="coiled-coil region" evidence="6">
    <location>
        <begin position="434"/>
        <end position="485"/>
    </location>
</feature>
<evidence type="ECO:0000256" key="2">
    <source>
        <dbReference type="ARBA" id="ARBA00022741"/>
    </source>
</evidence>
<feature type="domain" description="Clp R" evidence="8">
    <location>
        <begin position="8"/>
        <end position="155"/>
    </location>
</feature>
<dbReference type="Pfam" id="PF17871">
    <property type="entry name" value="AAA_lid_9"/>
    <property type="match status" value="1"/>
</dbReference>
<proteinExistence type="predicted"/>
<dbReference type="InterPro" id="IPR019489">
    <property type="entry name" value="Clp_ATPase_C"/>
</dbReference>
<dbReference type="SUPFAM" id="SSF52540">
    <property type="entry name" value="P-loop containing nucleoside triphosphate hydrolases"/>
    <property type="match status" value="2"/>
</dbReference>
<dbReference type="CDD" id="cd19499">
    <property type="entry name" value="RecA-like_ClpB_Hsp104-like"/>
    <property type="match status" value="1"/>
</dbReference>
<dbReference type="KEGG" id="saci:Sinac_2420"/>
<evidence type="ECO:0000256" key="3">
    <source>
        <dbReference type="ARBA" id="ARBA00022840"/>
    </source>
</evidence>
<dbReference type="SMART" id="SM00382">
    <property type="entry name" value="AAA"/>
    <property type="match status" value="2"/>
</dbReference>
<reference evidence="9 10" key="1">
    <citation type="submission" date="2012-02" db="EMBL/GenBank/DDBJ databases">
        <title>Complete sequence of chromosome of Singulisphaera acidiphila DSM 18658.</title>
        <authorList>
            <consortium name="US DOE Joint Genome Institute (JGI-PGF)"/>
            <person name="Lucas S."/>
            <person name="Copeland A."/>
            <person name="Lapidus A."/>
            <person name="Glavina del Rio T."/>
            <person name="Dalin E."/>
            <person name="Tice H."/>
            <person name="Bruce D."/>
            <person name="Goodwin L."/>
            <person name="Pitluck S."/>
            <person name="Peters L."/>
            <person name="Ovchinnikova G."/>
            <person name="Chertkov O."/>
            <person name="Kyrpides N."/>
            <person name="Mavromatis K."/>
            <person name="Ivanova N."/>
            <person name="Brettin T."/>
            <person name="Detter J.C."/>
            <person name="Han C."/>
            <person name="Larimer F."/>
            <person name="Land M."/>
            <person name="Hauser L."/>
            <person name="Markowitz V."/>
            <person name="Cheng J.-F."/>
            <person name="Hugenholtz P."/>
            <person name="Woyke T."/>
            <person name="Wu D."/>
            <person name="Tindall B."/>
            <person name="Pomrenke H."/>
            <person name="Brambilla E."/>
            <person name="Klenk H.-P."/>
            <person name="Eisen J.A."/>
        </authorList>
    </citation>
    <scope>NUCLEOTIDE SEQUENCE [LARGE SCALE GENOMIC DNA]</scope>
    <source>
        <strain evidence="10">ATCC BAA-1392 / DSM 18658 / VKM B-2454 / MOB10</strain>
    </source>
</reference>
<dbReference type="Gene3D" id="4.10.860.10">
    <property type="entry name" value="UVR domain"/>
    <property type="match status" value="1"/>
</dbReference>
<evidence type="ECO:0000256" key="5">
    <source>
        <dbReference type="PROSITE-ProRule" id="PRU01251"/>
    </source>
</evidence>
<dbReference type="InterPro" id="IPR003593">
    <property type="entry name" value="AAA+_ATPase"/>
</dbReference>
<dbReference type="CDD" id="cd00009">
    <property type="entry name" value="AAA"/>
    <property type="match status" value="1"/>
</dbReference>
<dbReference type="InterPro" id="IPR017729">
    <property type="entry name" value="ATPase_T6SS_ClpV1"/>
</dbReference>
<dbReference type="InterPro" id="IPR050130">
    <property type="entry name" value="ClpA_ClpB"/>
</dbReference>
<dbReference type="Gene3D" id="3.40.50.300">
    <property type="entry name" value="P-loop containing nucleotide triphosphate hydrolases"/>
    <property type="match status" value="2"/>
</dbReference>
<dbReference type="GO" id="GO:0034605">
    <property type="term" value="P:cellular response to heat"/>
    <property type="evidence" value="ECO:0007669"/>
    <property type="project" value="TreeGrafter"/>
</dbReference>
<dbReference type="Pfam" id="PF02861">
    <property type="entry name" value="Clp_N"/>
    <property type="match status" value="1"/>
</dbReference>
<dbReference type="InterPro" id="IPR018368">
    <property type="entry name" value="ClpA/B_CS1"/>
</dbReference>
<dbReference type="PANTHER" id="PTHR11638:SF184">
    <property type="entry name" value="ATPASE WITH CHAPERONE ACTIVITY"/>
    <property type="match status" value="1"/>
</dbReference>
<evidence type="ECO:0000259" key="8">
    <source>
        <dbReference type="PROSITE" id="PS51903"/>
    </source>
</evidence>
<evidence type="ECO:0000313" key="9">
    <source>
        <dbReference type="EMBL" id="AGA26731.1"/>
    </source>
</evidence>
<dbReference type="InterPro" id="IPR001270">
    <property type="entry name" value="ClpA/B"/>
</dbReference>
<dbReference type="PRINTS" id="PR00300">
    <property type="entry name" value="CLPPROTEASEA"/>
</dbReference>
<dbReference type="Gene3D" id="1.10.8.60">
    <property type="match status" value="2"/>
</dbReference>
<name>L0DDI1_SINAD</name>
<dbReference type="InterPro" id="IPR036628">
    <property type="entry name" value="Clp_N_dom_sf"/>
</dbReference>
<keyword evidence="4" id="KW-0143">Chaperone</keyword>
<evidence type="ECO:0000256" key="6">
    <source>
        <dbReference type="SAM" id="Coils"/>
    </source>
</evidence>
<dbReference type="InterPro" id="IPR041546">
    <property type="entry name" value="ClpA/ClpB_AAA_lid"/>
</dbReference>
<sequence>MGVDSGAVIKTLNKTCVNSLQAAAGLCLSRTNYSVEVEHWLLKLTEVHDSDLARVFRHFEVNTSHLQRDLTKALDRLKTGNARTPMLSPSIDELIRSAWVLASLQYQSRQVRSGFLLLALLEDEQLGRLARDASPEFAKIKVETLASGMTSLIAGSAEEESPAREAEGQATPSRGAATQTPALDQYTINLTERARAGQIDPVLGRDAEVRQMVDILIRRRQNNPILTGEAGVGKTAVVEGLAARIAAGDVPEPLRKVVLRTLDLGLLQAGAGVKGEFENRLKQVIAEVKASPVPIVLFIDEAHTMIGAGGQAGQGDAANLLKPALARGELRTIAATTWAEYKKYFEKDAALARRFQVIRVEEPSEEKAIVMMRGITAMLESHHGVRILDEAVEGSVKLSARYIPGRQLPDKSVSLLDTACARVAISQTAIPPAVEDCRRRIDHLKVEIGILERENVTGVQHDARLAETREALAKSESLLVELEKRWKEERTLVQTIRGLAEQIEKAHAAKNGKAGELPTIETPAQPDKLKTELATRTLELSALQGDSPLMHVNVDSQTIAAVIAGWTGIPVGKMLADEIRTVLNLKTKLEERVIGQAQALEAVSQRIRTARANLTDPRRPIGVFLLVGPSGVGKTETAISLADSLYGGERNLVVINMSEYQEAHTVSGLKGSPPGYVGYGEGGVLTEAVRRKPYCVVLLDEVEKAHPDVMELFFQVFDKGTLEDGEGRVIDFKNTVILLTSNVGTETTMALCADEDTTPEAAGLVEALRPELLKVFPPALLGRLVVVPYYPISDEVMKQIVRLQLDRIVRRVRENHKAAFTYSEEIVANIASRCKEVHSGARNVDQILTRSLLPELSQEFLARMAEGDVLTSVYVDVDEQGNFRYQFS</sequence>
<evidence type="ECO:0000256" key="1">
    <source>
        <dbReference type="ARBA" id="ARBA00022737"/>
    </source>
</evidence>
<keyword evidence="10" id="KW-1185">Reference proteome</keyword>
<evidence type="ECO:0000313" key="10">
    <source>
        <dbReference type="Proteomes" id="UP000010798"/>
    </source>
</evidence>
<keyword evidence="1 5" id="KW-0677">Repeat</keyword>
<dbReference type="GO" id="GO:0005737">
    <property type="term" value="C:cytoplasm"/>
    <property type="evidence" value="ECO:0007669"/>
    <property type="project" value="TreeGrafter"/>
</dbReference>
<dbReference type="Pfam" id="PF10431">
    <property type="entry name" value="ClpB_D2-small"/>
    <property type="match status" value="1"/>
</dbReference>
<dbReference type="Pfam" id="PF00004">
    <property type="entry name" value="AAA"/>
    <property type="match status" value="1"/>
</dbReference>